<dbReference type="EMBL" id="MN740015">
    <property type="protein sequence ID" value="QHT84048.1"/>
    <property type="molecule type" value="Genomic_DNA"/>
</dbReference>
<proteinExistence type="predicted"/>
<name>A0A6C0HTG6_9ZZZZ</name>
<reference evidence="1" key="1">
    <citation type="journal article" date="2020" name="Nature">
        <title>Giant virus diversity and host interactions through global metagenomics.</title>
        <authorList>
            <person name="Schulz F."/>
            <person name="Roux S."/>
            <person name="Paez-Espino D."/>
            <person name="Jungbluth S."/>
            <person name="Walsh D.A."/>
            <person name="Denef V.J."/>
            <person name="McMahon K.D."/>
            <person name="Konstantinidis K.T."/>
            <person name="Eloe-Fadrosh E.A."/>
            <person name="Kyrpides N.C."/>
            <person name="Woyke T."/>
        </authorList>
    </citation>
    <scope>NUCLEOTIDE SEQUENCE</scope>
    <source>
        <strain evidence="1">GVMAG-M-3300023184-16</strain>
    </source>
</reference>
<evidence type="ECO:0000313" key="1">
    <source>
        <dbReference type="EMBL" id="QHT84048.1"/>
    </source>
</evidence>
<sequence>MSYAYDIISSNLAKQLSDCSDSAIVNLIIAHDQRQRLAYFHKPPVRYNPVSPYPQNTKAQLDMRRKAEILKYNNNQQNTKTNNITKKEKWAYLVRGNSSQVVSYSNYINNISTTCSSNETQPMSTTASDVPGPPMNLYYDPTVPLYQYQNPSINNASYSDLPADDTSVLKLVCIDELSVIYQLNDTLVSYDTSNVLTTINYSTNQSLQTRSGLLGSIVTTNYMPTSVYVFSLSIPIGIWVMGALKEGVIDTTICPDDTDVDWTNDPSYNPHTDSNYGNLEYMNACYSKYPGVFTPDNTMKIHILNTNEMLNIGSPVSLNITYSGIPVNPVVPPTIYTSLTTSISGQQHIQFQDVSFSPYEMEAGQFFGIQYVGSLKIDNLQLNVQAEQVFDLALTMNYSYNDSLAEQFDYFKTGIFFNLSQLNQNITDGITFASQPPIFVPSSFSTFTPTSIVSITTATIRSVGLNYVIISGITGQYDHFILYRTDYDISNSVFVPSSQPNLLGVFTGDSYSDLHLSPNMEYTYSIQPIFNGIQGTIFPIGTASTKNITIDAQIDYTSLTSTSVTIRPIVGTYSSYTILRDISVSRNDTFTTFSVSDDNQFVYDTSFTGLTQSVFTDSHLVPGNTYMYSIQPYFSDKIGPTIIIGNITTFNPYISHAIYTGLSTTSIAIDICGHFTSFTVVRNGYPSQVFQITSNITNRSTYQYYQFIDTNVNTSTTKFPNGFVLGQSYSYSIIPCLFNEYAAIPQPIYGKPPYVLNTIKIPLVLTSIIVTRPIKITNTFVTIYLNNYRDYYYISVARIVNGICGPYTKQPPNRQTYVDKNVFTADTSYAYSMIPYNTIDISGNTYTTIGLSPLPIFNIKQYVITSRYVSFELPNTPQNMNNYHHVNVTRTNTYNGIISSFTFNESTSIWSDIFNPHDDLPFDELGFTYLFTPYNILGGAGIGIKQEKIAPIASIEFHQYLYVTSTEISFNLLFTNTFHSLRILPFIRYKDIYTNEIINQEITSYDYSYNVNISHPYYYNYSEYQPSIDRGFIPISFQNFPKILSPNNTYYFKIYPQNAALNVQPDQIVTTPFISPTPYVHFLNYNQGNVFFSAYGDTQDYTTMKSYFNYTNDYSNQPSCYYINVYEISGGIVNYTNPQKIVPYNDVFTYTSPSYLFANVAYQYLAVPCNFIDVSGPFITTPLYSPKSSVNIGAFSYNETDVSISILPSSMYSYLIITRYKSNVFDQSFVCTSRLFEDISTTFYGGFSYSYSVKSYNAIGIQGDSYMSSSFSPMASMNNTDVSVNFYPTAVSFAFANSQGFSNVSAQISKNGGNYSNGTIAKINNSVYSISNSTYVFYADSSYHFVFSPFNALGIPNTTSKLTTTVYSPPASISIGPISISNTDISFNLVRGVFGSSYYYISVSITSAGIPGPYEQVPITATFYDIDPPYTSDTSYSVTIRPYNALDVLNTSSIYYSAPISPAPFVYVGPVHVSYTDISFAFLDISYGYFYYVYVSRRVGKTQFPYVRLPVKTPTYVDPSNTFYADTSYSYTIVPFNILDVSNTSAVIKTPFVSPPATVSVGIPSVSYTDISMVIVGKSQRQYYYVYVQRFVRGRILSSVRLPFATSLYIDPSNVFTADTSYAYGVIPYNAADISNGYVMSIPVSPMATFSQNVILYASATVISFQLSFSTTYSYVSVARYTNGTLGSYMKQPAGIRTYIDPSNTFTADTSYSYSILPYNAVDSPGIPFTTTFVSPPTSQPDISFIVIDTSNVVFTYADITSFYYVSIARFMNSKRIDTTKQPPYTSTFTDPSHVFYPDSSYAYALLPYSTSDVSNIKAIYYSPAISPPAYVEVSPLSISGDFVSFVFTQGNLHSFHVADVTSVSGGFLGTTRRIARGTTRILDTSHVYTADTSYGFSITPYNVLMSPGTIIKTNFDSPIAQASFVQYTDISYHQIQFTYTAGKNKYSYVRVRRVVNGQGAYSLQQLTQTVTSLPGEFGQSLNASDIKQPVGATIFSDSSFAPIFTADSSYCYYVIPYNAVDNFINQNTFLTYPVSPYPYVNLGPFSTVTNQQIQFSFIDTTSFYYTSISRIVDGIMQPWIRQPHYSLSIYSDISGPFFAYSTYQYQVIPYNAVDTSGRIVQTTIVSAPASVSFSNYDLSYTQITGILTQSTTYKYVKIYEISGGTIDSQQTLNMGTVQFIQSNIYPSMVYQYHIVPYNAVDISFTRIITPPISPVAYITDSRFTIVSSQSMGLVFNVFNRLSFSTVSIARLINGIYGSYTPAIKTNMYQETDTFYANNAYAYSLVPHNALDISGTEWITVAVSPTPSVRFVSYSDLSFTSVRLNFDYTSLGSYSYVIVTEYLNNNTWGNSIKSSVGDTTVIDPYITASNSYTYIIVPYNAVDISGTPVTTTVTISPPAKLDQTSVSVGYAHIQAINLVFSNPSTFQYLGIALNTYTTDGSLVDIGTYINTPVINSQYTDTSTTFQLRYAYQYSIVPYNGLDVSGEPIITPFIIVKDATVFFDTSYGYTLTTSSISFHLLNAVLFYYVSITPIYNGISQTTIMLPVGITSYTDNNATRSDVSYCYRIAPYNTSDENNPANDILTPMVSVLATVSFGNYTSVTSSMVSFTYVPGSSYYYYVSISCNINGTVNDIISSVFSQQPVYATVFQDNSITHYANSKYNYTIVPYNCLDISNMSNKITTPWVSPIPTISYWTYSGLDSSSVSLNFGNDSDYLYVKITEISGGMVGSPIQLSNSASAYTYYGLSPNVVYQFQIGPYNAVYQSGTMITTSTISPIPMVSIVSVSVDMNKNISLSLSNPTSFYDVSIAKITNGTVSSNYVGLSPYTTSYTDSGTNLFADSSYVYQIVPHNVLGTAGNTAYSDAISPYATVSLGSIFVTTTCISFNILNNRTFSSVNITKIVNGNYGISQSISSTGTYTFIDPSNRFTADSSYAYSIVPLNAIGISNSTNNVVTTTVSPYASSPVFVGYISVSPSSISWSYQTTGKCYYIQVTRMIQGVLDNTSTSIQPIGSNIYVDPSNIFTANNSYAYSVIPYNAIGILNYSATSITEPVSVVSSVSIGTIFCSYQQISFPLTNVQNFYSISVARIINGTQIEDYQPMVLDTTYTYTDPSNTFYSDVSYSYAIQSYNAVGVLGSTYITRPISPSGVISGMAIQYVNVVDKTGLYMYYPFETIAYSNVYLDVAPHISVVDLTGLVAYYHFDTPTIKDAGIASIGSVSCTSSQISMSLLASPSNYNVSVTRLVNGQPVDTQFLTPGSNVYTDPSQVFNPVNVYSYTFVSYNLAGIQGTSYTTQGISPAPTISAGPFYLSSQEISFALVSPTSFSQVSVQRYVQGQSIELPQILPIGTTVYADPSSVFYADVSYAYALVPYNALGMIGTTYMTPYVSPLPYVVATTISYNNTDISMGLTGDFHTVTVKRNVNGQSIETAQWLSLGTTLYVDPSHVFYVINAYSYTFVPYSKVGVQGLAYTTQAVSPLPSISIGSVGTNGNVCISGNDISFALLPSVTYFQVAIARCVNGQSIETPQMLPMGTTVYVDPNNVFYPVNTYSYAITPYNVLGNTGTTIYTNPVSPSSWVNVDVPVGTSQMIYFNLLVTSSFYQLAVQPVINGVSVGSLQMLPPTVTTTYTDPGVMFYLNYYYSYIVTPYNVLGQAGKSVTTSAILVTNIEMSVQFRNIIDFTSLALYYPFDYNTNLSNYLNYSPYGAIIDLSGLVAYYNFDVAYLYNVTLTIGAIICTTVQTTVSFMNSSLVYNMAVIRLVNGQSIDSNYQILPPGTTVYTDPSQVFYPINVYSYMFVPYNLAGFPGTTYTTVGVSPLPTVSTGTFSLSSQEISFTLMSSTSFTQVSVQRYVNGQSIEPPQMLPTDTTVYVDPSNVFYTDISYAYSLIPYNALGMIGTTYMTSYISPQPYVATAMISYNSTDISMTLTGDFNTVTVKRNVNGQPIEAARWISLGTTLYVDPSHVFYPVNTYSYTFVPYSRSGIAGVPYTTMAVAPLPSISIGSVGNMCVSGNDISFALLPSLTYSQLAVARMVGGVQVENYQRLTLGTLVYVDTGVVLSTNVLYSYAILPYNVLGISGTAITTIPVSAYPWVNVGIPVGNIQTISFDISANSSFYQIAVQRLLNGTAIESFQLLSPSVTTTYTDPSNVFFRDISYSYAVIPYNVVGQMGTKVFTTPILISQYYVISELSVQNMSIVNTTGLQIYYPFEYVINTTLSLDINAPYMNIVDTSGMMMYYNF</sequence>
<organism evidence="1">
    <name type="scientific">viral metagenome</name>
    <dbReference type="NCBI Taxonomy" id="1070528"/>
    <lineage>
        <taxon>unclassified sequences</taxon>
        <taxon>metagenomes</taxon>
        <taxon>organismal metagenomes</taxon>
    </lineage>
</organism>
<accession>A0A6C0HTG6</accession>
<protein>
    <submittedName>
        <fullName evidence="1">Uncharacterized protein</fullName>
    </submittedName>
</protein>